<dbReference type="InterPro" id="IPR056995">
    <property type="entry name" value="PEX6_4th_dom"/>
</dbReference>
<evidence type="ECO:0000256" key="9">
    <source>
        <dbReference type="ARBA" id="ARBA00034920"/>
    </source>
</evidence>
<dbReference type="PROSITE" id="PS00674">
    <property type="entry name" value="AAA"/>
    <property type="match status" value="1"/>
</dbReference>
<dbReference type="Gene3D" id="1.10.8.60">
    <property type="match status" value="2"/>
</dbReference>
<comment type="subcellular location">
    <subcellularLocation>
        <location evidence="1">Membrane</location>
    </subcellularLocation>
</comment>
<dbReference type="FunFam" id="1.10.8.60:FF:000039">
    <property type="entry name" value="peroxisome biogenesis factor 6"/>
    <property type="match status" value="1"/>
</dbReference>
<evidence type="ECO:0000256" key="8">
    <source>
        <dbReference type="ARBA" id="ARBA00034811"/>
    </source>
</evidence>
<dbReference type="GO" id="GO:0005524">
    <property type="term" value="F:ATP binding"/>
    <property type="evidence" value="ECO:0007669"/>
    <property type="project" value="UniProtKB-KW"/>
</dbReference>
<dbReference type="PANTHER" id="PTHR23077:SF9">
    <property type="entry name" value="PEROXISOMAL ATPASE PEX6"/>
    <property type="match status" value="1"/>
</dbReference>
<gene>
    <name evidence="13" type="ORF">BDN70DRAFT_883857</name>
</gene>
<feature type="domain" description="AAA+ ATPase" evidence="12">
    <location>
        <begin position="853"/>
        <end position="994"/>
    </location>
</feature>
<dbReference type="SUPFAM" id="SSF52540">
    <property type="entry name" value="P-loop containing nucleoside triphosphate hydrolases"/>
    <property type="match status" value="2"/>
</dbReference>
<dbReference type="GO" id="GO:0005829">
    <property type="term" value="C:cytosol"/>
    <property type="evidence" value="ECO:0007669"/>
    <property type="project" value="TreeGrafter"/>
</dbReference>
<evidence type="ECO:0000259" key="12">
    <source>
        <dbReference type="SMART" id="SM00382"/>
    </source>
</evidence>
<dbReference type="EMBL" id="MU155337">
    <property type="protein sequence ID" value="KAF9475323.1"/>
    <property type="molecule type" value="Genomic_DNA"/>
</dbReference>
<protein>
    <recommendedName>
        <fullName evidence="8">Peroxisomal ATPase PEX6</fullName>
    </recommendedName>
    <alternativeName>
        <fullName evidence="9">Peroxin-6</fullName>
    </alternativeName>
</protein>
<keyword evidence="4" id="KW-0547">Nucleotide-binding</keyword>
<dbReference type="Pfam" id="PF17862">
    <property type="entry name" value="AAA_lid_3"/>
    <property type="match status" value="1"/>
</dbReference>
<keyword evidence="3" id="KW-0962">Peroxisome biogenesis</keyword>
<dbReference type="InterPro" id="IPR050168">
    <property type="entry name" value="AAA_ATPase_domain"/>
</dbReference>
<dbReference type="InterPro" id="IPR003959">
    <property type="entry name" value="ATPase_AAA_core"/>
</dbReference>
<evidence type="ECO:0000256" key="6">
    <source>
        <dbReference type="ARBA" id="ARBA00022840"/>
    </source>
</evidence>
<evidence type="ECO:0000256" key="1">
    <source>
        <dbReference type="ARBA" id="ARBA00004370"/>
    </source>
</evidence>
<dbReference type="AlphaFoldDB" id="A0A9P5YT28"/>
<dbReference type="GO" id="GO:0005778">
    <property type="term" value="C:peroxisomal membrane"/>
    <property type="evidence" value="ECO:0007669"/>
    <property type="project" value="TreeGrafter"/>
</dbReference>
<dbReference type="CDD" id="cd19527">
    <property type="entry name" value="RecA-like_PEX6_r2"/>
    <property type="match status" value="1"/>
</dbReference>
<dbReference type="GO" id="GO:0016558">
    <property type="term" value="P:protein import into peroxisome matrix"/>
    <property type="evidence" value="ECO:0007669"/>
    <property type="project" value="TreeGrafter"/>
</dbReference>
<dbReference type="InterPro" id="IPR041569">
    <property type="entry name" value="AAA_lid_3"/>
</dbReference>
<keyword evidence="5" id="KW-0378">Hydrolase</keyword>
<reference evidence="13" key="1">
    <citation type="submission" date="2020-11" db="EMBL/GenBank/DDBJ databases">
        <authorList>
            <consortium name="DOE Joint Genome Institute"/>
            <person name="Ahrendt S."/>
            <person name="Riley R."/>
            <person name="Andreopoulos W."/>
            <person name="Labutti K."/>
            <person name="Pangilinan J."/>
            <person name="Ruiz-Duenas F.J."/>
            <person name="Barrasa J.M."/>
            <person name="Sanchez-Garcia M."/>
            <person name="Camarero S."/>
            <person name="Miyauchi S."/>
            <person name="Serrano A."/>
            <person name="Linde D."/>
            <person name="Babiker R."/>
            <person name="Drula E."/>
            <person name="Ayuso-Fernandez I."/>
            <person name="Pacheco R."/>
            <person name="Padilla G."/>
            <person name="Ferreira P."/>
            <person name="Barriuso J."/>
            <person name="Kellner H."/>
            <person name="Castanera R."/>
            <person name="Alfaro M."/>
            <person name="Ramirez L."/>
            <person name="Pisabarro A.G."/>
            <person name="Kuo A."/>
            <person name="Tritt A."/>
            <person name="Lipzen A."/>
            <person name="He G."/>
            <person name="Yan M."/>
            <person name="Ng V."/>
            <person name="Cullen D."/>
            <person name="Martin F."/>
            <person name="Rosso M.-N."/>
            <person name="Henrissat B."/>
            <person name="Hibbett D."/>
            <person name="Martinez A.T."/>
            <person name="Grigoriev I.V."/>
        </authorList>
    </citation>
    <scope>NUCLEOTIDE SEQUENCE</scope>
    <source>
        <strain evidence="13">CIRM-BRFM 674</strain>
    </source>
</reference>
<dbReference type="PANTHER" id="PTHR23077">
    <property type="entry name" value="AAA-FAMILY ATPASE"/>
    <property type="match status" value="1"/>
</dbReference>
<dbReference type="SMART" id="SM00382">
    <property type="entry name" value="AAA"/>
    <property type="match status" value="1"/>
</dbReference>
<comment type="caution">
    <text evidence="13">The sequence shown here is derived from an EMBL/GenBank/DDBJ whole genome shotgun (WGS) entry which is preliminary data.</text>
</comment>
<dbReference type="Pfam" id="PF00004">
    <property type="entry name" value="AAA"/>
    <property type="match status" value="2"/>
</dbReference>
<dbReference type="Pfam" id="PF23315">
    <property type="entry name" value="PEX6_4th"/>
    <property type="match status" value="1"/>
</dbReference>
<sequence>MSGTEFGLSCATPAFLFLRPMSFFFHAPAPLSAVWTVGTRSQSTPIAIAFAGGALWRDLGPPPRDAPVYISLTAANPRGATTEETYVQCQAKLDEGADDRTISIPSTWLKTYPGVFASQSPNGVLVQLITPTTLTSVVVTALSNEAYVHACSDGSALEHHLFEDQAILRQGDVLGTPNEKLTTNNQVDLLQYRLDMVEPVLQGLAKRGETKIIILASQDDPCAIDIDSLEDISEEQDDQDDDFEINENFLGNSVLSTSASELVLNHKIHADYPNGHAEDHSSGLSPKSFTHPPGVAEDDRTLYLRTTELGRLGVLSGDWAIANAKSSNSRLVRIVANDVLTELPNTITGSPLLLHNIINDEVESYSSQLPLIFIRPSPFGAINPAIPTARSVTIARVASPISTNRQYQHLFLNSLKVYLDSTRRLMKQGDLIIVSIDTDFSRISVEDTKQDNATGPNENTSYFAYPNHAPRLNEAVFFKVTNIEYDVVSRASSSTQDLYTGSTLGELGCWIDTSVTRVIQAGVEYSRVPDVRSYVGIDIPGSNILAKLSAQPFSYLLSPQSPFSKILSLTSAALFQKAVDYDLQLSFLLKGGRSIGKFTVASWVAQQLGLHLFEVNCYDIIGESDVKTEAMLEVRLEQARSCTPCLLILRHLEALSQNTQAAEPGKEPSIVNVLRESLVNMQSSWRLTGYPVIVLGTTSESGRVPPSLLSCFKQEIVFEAPNEGERLEIINCLLADANIGRDVSLQNIATQTAALLAGDLRDLVARAKTASVERTMNTRSSRISLGQISLTAADFDVALGTARASYSESIGAPKIPSVSWDDVGGLAHVKTDILDTIQLPLDHPELFADGLKKRSGILLYGPPGTGKTLIAKAVATSCALNFFSVKGPELLNMYIGESEANVRRVFQRARDAKPCVIFFDELDSVAPKRGNHGDSGGVMDRIVSQLLAELDGMAGGGEGADVFVIGATNRPDLLDPALLRPGRFDRMLYLGVSDTHEAQLNILDALTRKFRLDPALDLRKVAEKCPFNYTGADFYALCSDAMLNAMSRKAEAIEEKIQAINAEPGPHAHPHPLTPQYYLAELATPEEIMVYVSDADFQRALDMLVPSVSQAEMAHYAEVQRRFSQAKSIEGEAP</sequence>
<name>A0A9P5YT28_9AGAR</name>
<keyword evidence="14" id="KW-1185">Reference proteome</keyword>
<evidence type="ECO:0000256" key="5">
    <source>
        <dbReference type="ARBA" id="ARBA00022801"/>
    </source>
</evidence>
<dbReference type="GO" id="GO:0016887">
    <property type="term" value="F:ATP hydrolysis activity"/>
    <property type="evidence" value="ECO:0007669"/>
    <property type="project" value="InterPro"/>
</dbReference>
<dbReference type="Gene3D" id="3.40.50.300">
    <property type="entry name" value="P-loop containing nucleotide triphosphate hydrolases"/>
    <property type="match status" value="2"/>
</dbReference>
<dbReference type="Proteomes" id="UP000807469">
    <property type="component" value="Unassembled WGS sequence"/>
</dbReference>
<organism evidence="13 14">
    <name type="scientific">Pholiota conissans</name>
    <dbReference type="NCBI Taxonomy" id="109636"/>
    <lineage>
        <taxon>Eukaryota</taxon>
        <taxon>Fungi</taxon>
        <taxon>Dikarya</taxon>
        <taxon>Basidiomycota</taxon>
        <taxon>Agaricomycotina</taxon>
        <taxon>Agaricomycetes</taxon>
        <taxon>Agaricomycetidae</taxon>
        <taxon>Agaricales</taxon>
        <taxon>Agaricineae</taxon>
        <taxon>Strophariaceae</taxon>
        <taxon>Pholiota</taxon>
    </lineage>
</organism>
<evidence type="ECO:0000313" key="14">
    <source>
        <dbReference type="Proteomes" id="UP000807469"/>
    </source>
</evidence>
<dbReference type="InterPro" id="IPR003960">
    <property type="entry name" value="ATPase_AAA_CS"/>
</dbReference>
<evidence type="ECO:0000313" key="13">
    <source>
        <dbReference type="EMBL" id="KAF9475323.1"/>
    </source>
</evidence>
<proteinExistence type="inferred from homology"/>
<dbReference type="InterPro" id="IPR003593">
    <property type="entry name" value="AAA+_ATPase"/>
</dbReference>
<keyword evidence="7" id="KW-0472">Membrane</keyword>
<comment type="catalytic activity">
    <reaction evidence="10">
        <text>ATP + H2O = ADP + phosphate + H(+)</text>
        <dbReference type="Rhea" id="RHEA:13065"/>
        <dbReference type="ChEBI" id="CHEBI:15377"/>
        <dbReference type="ChEBI" id="CHEBI:15378"/>
        <dbReference type="ChEBI" id="CHEBI:30616"/>
        <dbReference type="ChEBI" id="CHEBI:43474"/>
        <dbReference type="ChEBI" id="CHEBI:456216"/>
    </reaction>
    <physiologicalReaction direction="left-to-right" evidence="10">
        <dbReference type="Rhea" id="RHEA:13066"/>
    </physiologicalReaction>
</comment>
<dbReference type="InterPro" id="IPR027417">
    <property type="entry name" value="P-loop_NTPase"/>
</dbReference>
<keyword evidence="6" id="KW-0067">ATP-binding</keyword>
<accession>A0A9P5YT28</accession>
<evidence type="ECO:0000256" key="11">
    <source>
        <dbReference type="SAM" id="MobiDB-lite"/>
    </source>
</evidence>
<dbReference type="InterPro" id="IPR047533">
    <property type="entry name" value="RecA-like_PEX6_r2"/>
</dbReference>
<evidence type="ECO:0000256" key="4">
    <source>
        <dbReference type="ARBA" id="ARBA00022741"/>
    </source>
</evidence>
<evidence type="ECO:0000256" key="7">
    <source>
        <dbReference type="ARBA" id="ARBA00023136"/>
    </source>
</evidence>
<evidence type="ECO:0000256" key="10">
    <source>
        <dbReference type="ARBA" id="ARBA00048778"/>
    </source>
</evidence>
<evidence type="ECO:0000256" key="2">
    <source>
        <dbReference type="ARBA" id="ARBA00006914"/>
    </source>
</evidence>
<dbReference type="OrthoDB" id="5553750at2759"/>
<dbReference type="FunFam" id="3.40.50.300:FF:000109">
    <property type="entry name" value="Peroxisomal biogenesis factor 6"/>
    <property type="match status" value="1"/>
</dbReference>
<comment type="similarity">
    <text evidence="2">Belongs to the AAA ATPase family.</text>
</comment>
<feature type="region of interest" description="Disordered" evidence="11">
    <location>
        <begin position="274"/>
        <end position="296"/>
    </location>
</feature>
<evidence type="ECO:0000256" key="3">
    <source>
        <dbReference type="ARBA" id="ARBA00022593"/>
    </source>
</evidence>